<reference evidence="1" key="1">
    <citation type="submission" date="2020-10" db="EMBL/GenBank/DDBJ databases">
        <title>Sequencing the genomes of 1000 actinobacteria strains.</title>
        <authorList>
            <person name="Klenk H.-P."/>
        </authorList>
    </citation>
    <scope>NUCLEOTIDE SEQUENCE</scope>
    <source>
        <strain evidence="1">DSM 45354</strain>
    </source>
</reference>
<accession>A0A927MSZ5</accession>
<keyword evidence="2" id="KW-1185">Reference proteome</keyword>
<dbReference type="RefSeq" id="WP_192750493.1">
    <property type="nucleotide sequence ID" value="NZ_BAABJL010000245.1"/>
</dbReference>
<organism evidence="1 2">
    <name type="scientific">Actinopolymorpha pittospori</name>
    <dbReference type="NCBI Taxonomy" id="648752"/>
    <lineage>
        <taxon>Bacteria</taxon>
        <taxon>Bacillati</taxon>
        <taxon>Actinomycetota</taxon>
        <taxon>Actinomycetes</taxon>
        <taxon>Propionibacteriales</taxon>
        <taxon>Actinopolymorphaceae</taxon>
        <taxon>Actinopolymorpha</taxon>
    </lineage>
</organism>
<dbReference type="EMBL" id="JADBEM010000001">
    <property type="protein sequence ID" value="MBE1606350.1"/>
    <property type="molecule type" value="Genomic_DNA"/>
</dbReference>
<evidence type="ECO:0000313" key="1">
    <source>
        <dbReference type="EMBL" id="MBE1606350.1"/>
    </source>
</evidence>
<comment type="caution">
    <text evidence="1">The sequence shown here is derived from an EMBL/GenBank/DDBJ whole genome shotgun (WGS) entry which is preliminary data.</text>
</comment>
<dbReference type="Proteomes" id="UP000638648">
    <property type="component" value="Unassembled WGS sequence"/>
</dbReference>
<proteinExistence type="predicted"/>
<sequence length="96" mass="10431">MSDTTPVAVPDASYAERFKARLIEHGYQHNVAARNAYTVGVLAFLLEEAIQAACLDDMRAQVARGLAIVDAFDQLCDTDTHTTLHNPDQLKGGDLS</sequence>
<gene>
    <name evidence="1" type="ORF">HEB94_003198</name>
</gene>
<protein>
    <submittedName>
        <fullName evidence="1">Uncharacterized protein</fullName>
    </submittedName>
</protein>
<evidence type="ECO:0000313" key="2">
    <source>
        <dbReference type="Proteomes" id="UP000638648"/>
    </source>
</evidence>
<dbReference type="AlphaFoldDB" id="A0A927MSZ5"/>
<name>A0A927MSZ5_9ACTN</name>